<dbReference type="WBParaSite" id="GPUH_0001954101-mRNA-1">
    <property type="protein sequence ID" value="GPUH_0001954101-mRNA-1"/>
    <property type="gene ID" value="GPUH_0001954101"/>
</dbReference>
<dbReference type="PANTHER" id="PTHR14387:SF7">
    <property type="entry name" value="THYROID ADENOMA-ASSOCIATED PROTEIN"/>
    <property type="match status" value="1"/>
</dbReference>
<evidence type="ECO:0000313" key="2">
    <source>
        <dbReference type="WBParaSite" id="GPUH_0001954101-mRNA-1"/>
    </source>
</evidence>
<dbReference type="InterPro" id="IPR051954">
    <property type="entry name" value="tRNA_methyltransferase_THADA"/>
</dbReference>
<dbReference type="PANTHER" id="PTHR14387">
    <property type="entry name" value="THADA/DEATH RECEPTOR INTERACTING PROTEIN"/>
    <property type="match status" value="1"/>
</dbReference>
<protein>
    <submittedName>
        <fullName evidence="2">Ras-GAP domain-containing protein</fullName>
    </submittedName>
</protein>
<dbReference type="Pfam" id="PF10350">
    <property type="entry name" value="DUF2428"/>
    <property type="match status" value="1"/>
</dbReference>
<evidence type="ECO:0000259" key="1">
    <source>
        <dbReference type="Pfam" id="PF10350"/>
    </source>
</evidence>
<dbReference type="AlphaFoldDB" id="A0A183EEX5"/>
<dbReference type="GO" id="GO:0005829">
    <property type="term" value="C:cytosol"/>
    <property type="evidence" value="ECO:0007669"/>
    <property type="project" value="TreeGrafter"/>
</dbReference>
<dbReference type="GO" id="GO:0030488">
    <property type="term" value="P:tRNA methylation"/>
    <property type="evidence" value="ECO:0007669"/>
    <property type="project" value="TreeGrafter"/>
</dbReference>
<dbReference type="InterPro" id="IPR019442">
    <property type="entry name" value="THADA/TRM732_DUF2428"/>
</dbReference>
<feature type="domain" description="DUF2428" evidence="1">
    <location>
        <begin position="5"/>
        <end position="131"/>
    </location>
</feature>
<organism evidence="2">
    <name type="scientific">Gongylonema pulchrum</name>
    <dbReference type="NCBI Taxonomy" id="637853"/>
    <lineage>
        <taxon>Eukaryota</taxon>
        <taxon>Metazoa</taxon>
        <taxon>Ecdysozoa</taxon>
        <taxon>Nematoda</taxon>
        <taxon>Chromadorea</taxon>
        <taxon>Rhabditida</taxon>
        <taxon>Spirurina</taxon>
        <taxon>Spiruromorpha</taxon>
        <taxon>Spiruroidea</taxon>
        <taxon>Gongylonematidae</taxon>
        <taxon>Gongylonema</taxon>
    </lineage>
</organism>
<accession>A0A183EEX5</accession>
<proteinExistence type="predicted"/>
<reference evidence="2" key="1">
    <citation type="submission" date="2016-06" db="UniProtKB">
        <authorList>
            <consortium name="WormBaseParasite"/>
        </authorList>
    </citation>
    <scope>IDENTIFICATION</scope>
</reference>
<name>A0A183EEX5_9BILA</name>
<sequence length="135" mass="15104">LTSNVLLPMCFRISDLVAPVVNSMSPEGYAPEDYVNTIADVKNFETLKSRLDVCQMLLTSCWRSHKYVSAIFHTVVTKLTECKHCGAIETAIEGFEALCEKLWSLAVVGDADFREYPKPSIWIEQIISLLDGETS</sequence>